<evidence type="ECO:0000313" key="1">
    <source>
        <dbReference type="Proteomes" id="UP000887564"/>
    </source>
</evidence>
<organism evidence="1 2">
    <name type="scientific">Parascaris equorum</name>
    <name type="common">Equine roundworm</name>
    <dbReference type="NCBI Taxonomy" id="6256"/>
    <lineage>
        <taxon>Eukaryota</taxon>
        <taxon>Metazoa</taxon>
        <taxon>Ecdysozoa</taxon>
        <taxon>Nematoda</taxon>
        <taxon>Chromadorea</taxon>
        <taxon>Rhabditida</taxon>
        <taxon>Spirurina</taxon>
        <taxon>Ascaridomorpha</taxon>
        <taxon>Ascaridoidea</taxon>
        <taxon>Ascarididae</taxon>
        <taxon>Parascaris</taxon>
    </lineage>
</organism>
<protein>
    <submittedName>
        <fullName evidence="2">Uncharacterized protein</fullName>
    </submittedName>
</protein>
<dbReference type="Proteomes" id="UP000887564">
    <property type="component" value="Unplaced"/>
</dbReference>
<name>A0A914RKW6_PAREQ</name>
<reference evidence="2" key="1">
    <citation type="submission" date="2022-11" db="UniProtKB">
        <authorList>
            <consortium name="WormBaseParasite"/>
        </authorList>
    </citation>
    <scope>IDENTIFICATION</scope>
</reference>
<dbReference type="WBParaSite" id="PEQ_0000543201-mRNA-1">
    <property type="protein sequence ID" value="PEQ_0000543201-mRNA-1"/>
    <property type="gene ID" value="PEQ_0000543201"/>
</dbReference>
<sequence>MGRRKSVVIKWGSRRCSIRNHSSRRNARCLVSVSNDSSLARQQLSTRARFSNRPISAVFVAFLSEKHHDHRSCRSRRAVPLQQVQAISMKRKQTSCRFTFSL</sequence>
<keyword evidence="1" id="KW-1185">Reference proteome</keyword>
<dbReference type="AlphaFoldDB" id="A0A914RKW6"/>
<evidence type="ECO:0000313" key="2">
    <source>
        <dbReference type="WBParaSite" id="PEQ_0000543201-mRNA-1"/>
    </source>
</evidence>
<accession>A0A914RKW6</accession>
<proteinExistence type="predicted"/>